<feature type="domain" description="Fibronectin type-III" evidence="18">
    <location>
        <begin position="635"/>
        <end position="720"/>
    </location>
</feature>
<comment type="subcellular location">
    <subcellularLocation>
        <location evidence="2">Secreted</location>
    </subcellularLocation>
</comment>
<keyword evidence="14" id="KW-0624">Polysaccharide degradation</keyword>
<feature type="signal peptide" evidence="17">
    <location>
        <begin position="1"/>
        <end position="23"/>
    </location>
</feature>
<dbReference type="InterPro" id="IPR003610">
    <property type="entry name" value="CBM5/12"/>
</dbReference>
<dbReference type="InterPro" id="IPR013783">
    <property type="entry name" value="Ig-like_fold"/>
</dbReference>
<dbReference type="CDD" id="cd12214">
    <property type="entry name" value="ChiA1_BD"/>
    <property type="match status" value="1"/>
</dbReference>
<dbReference type="PRINTS" id="PR00014">
    <property type="entry name" value="FNTYPEIII"/>
</dbReference>
<dbReference type="Gene3D" id="3.10.170.10">
    <property type="match status" value="1"/>
</dbReference>
<proteinExistence type="inferred from homology"/>
<feature type="active site" description="Proton donor" evidence="15">
    <location>
        <position position="441"/>
    </location>
</feature>
<evidence type="ECO:0000256" key="4">
    <source>
        <dbReference type="ARBA" id="ARBA00022525"/>
    </source>
</evidence>
<keyword evidence="13" id="KW-0326">Glycosidase</keyword>
<dbReference type="SUPFAM" id="SSF55486">
    <property type="entry name" value="Metalloproteases ('zincins'), catalytic domain"/>
    <property type="match status" value="1"/>
</dbReference>
<keyword evidence="9" id="KW-0862">Zinc</keyword>
<comment type="cofactor">
    <cofactor evidence="1">
        <name>Zn(2+)</name>
        <dbReference type="ChEBI" id="CHEBI:29105"/>
    </cofactor>
</comment>
<feature type="active site" evidence="15">
    <location>
        <position position="358"/>
    </location>
</feature>
<dbReference type="GO" id="GO:0000272">
    <property type="term" value="P:polysaccharide catabolic process"/>
    <property type="evidence" value="ECO:0007669"/>
    <property type="project" value="UniProtKB-KW"/>
</dbReference>
<dbReference type="InterPro" id="IPR013856">
    <property type="entry name" value="Peptidase_M4_domain"/>
</dbReference>
<dbReference type="GO" id="GO:0030246">
    <property type="term" value="F:carbohydrate binding"/>
    <property type="evidence" value="ECO:0007669"/>
    <property type="project" value="InterPro"/>
</dbReference>
<dbReference type="Gene3D" id="1.10.390.10">
    <property type="entry name" value="Neutral Protease Domain 2"/>
    <property type="match status" value="1"/>
</dbReference>
<dbReference type="GO" id="GO:0046872">
    <property type="term" value="F:metal ion binding"/>
    <property type="evidence" value="ECO:0007669"/>
    <property type="project" value="UniProtKB-KW"/>
</dbReference>
<evidence type="ECO:0000256" key="10">
    <source>
        <dbReference type="ARBA" id="ARBA00022837"/>
    </source>
</evidence>
<evidence type="ECO:0000256" key="5">
    <source>
        <dbReference type="ARBA" id="ARBA00022670"/>
    </source>
</evidence>
<evidence type="ECO:0000256" key="13">
    <source>
        <dbReference type="ARBA" id="ARBA00023295"/>
    </source>
</evidence>
<keyword evidence="7 17" id="KW-0732">Signal</keyword>
<dbReference type="Pfam" id="PF03413">
    <property type="entry name" value="PepSY"/>
    <property type="match status" value="1"/>
</dbReference>
<dbReference type="CDD" id="cd00063">
    <property type="entry name" value="FN3"/>
    <property type="match status" value="2"/>
</dbReference>
<feature type="compositionally biased region" description="Low complexity" evidence="16">
    <location>
        <begin position="617"/>
        <end position="628"/>
    </location>
</feature>
<feature type="chain" id="PRO_5031056397" evidence="17">
    <location>
        <begin position="24"/>
        <end position="770"/>
    </location>
</feature>
<keyword evidence="8" id="KW-0378">Hydrolase</keyword>
<evidence type="ECO:0000313" key="19">
    <source>
        <dbReference type="EMBL" id="MVP02575.1"/>
    </source>
</evidence>
<evidence type="ECO:0000256" key="2">
    <source>
        <dbReference type="ARBA" id="ARBA00004613"/>
    </source>
</evidence>
<dbReference type="CDD" id="cd09597">
    <property type="entry name" value="M4_TLP"/>
    <property type="match status" value="1"/>
</dbReference>
<keyword evidence="10" id="KW-0106">Calcium</keyword>
<dbReference type="InterPro" id="IPR027268">
    <property type="entry name" value="Peptidase_M4/M1_CTD_sf"/>
</dbReference>
<evidence type="ECO:0000256" key="12">
    <source>
        <dbReference type="ARBA" id="ARBA00023277"/>
    </source>
</evidence>
<evidence type="ECO:0000256" key="1">
    <source>
        <dbReference type="ARBA" id="ARBA00001947"/>
    </source>
</evidence>
<dbReference type="Pfam" id="PF01447">
    <property type="entry name" value="Peptidase_M4"/>
    <property type="match status" value="1"/>
</dbReference>
<keyword evidence="6" id="KW-0479">Metal-binding</keyword>
<evidence type="ECO:0000256" key="16">
    <source>
        <dbReference type="SAM" id="MobiDB-lite"/>
    </source>
</evidence>
<dbReference type="PRINTS" id="PR00730">
    <property type="entry name" value="THERMOLYSIN"/>
</dbReference>
<dbReference type="SMART" id="SM00060">
    <property type="entry name" value="FN3"/>
    <property type="match status" value="2"/>
</dbReference>
<feature type="region of interest" description="Disordered" evidence="16">
    <location>
        <begin position="617"/>
        <end position="645"/>
    </location>
</feature>
<dbReference type="Pfam" id="PF00041">
    <property type="entry name" value="fn3"/>
    <property type="match status" value="2"/>
</dbReference>
<evidence type="ECO:0000259" key="18">
    <source>
        <dbReference type="PROSITE" id="PS50853"/>
    </source>
</evidence>
<dbReference type="RefSeq" id="WP_166542170.1">
    <property type="nucleotide sequence ID" value="NZ_RHLK01000029.1"/>
</dbReference>
<dbReference type="GO" id="GO:0005576">
    <property type="term" value="C:extracellular region"/>
    <property type="evidence" value="ECO:0007669"/>
    <property type="project" value="UniProtKB-SubCell"/>
</dbReference>
<dbReference type="SUPFAM" id="SSF49265">
    <property type="entry name" value="Fibronectin type III"/>
    <property type="match status" value="1"/>
</dbReference>
<dbReference type="Gene3D" id="2.10.10.20">
    <property type="entry name" value="Carbohydrate-binding module superfamily 5/12"/>
    <property type="match status" value="1"/>
</dbReference>
<dbReference type="InterPro" id="IPR001570">
    <property type="entry name" value="Peptidase_M4_C_domain"/>
</dbReference>
<dbReference type="SUPFAM" id="SSF51055">
    <property type="entry name" value="Carbohydrate binding domain"/>
    <property type="match status" value="1"/>
</dbReference>
<dbReference type="InterPro" id="IPR023612">
    <property type="entry name" value="Peptidase_M4"/>
</dbReference>
<dbReference type="GO" id="GO:0006508">
    <property type="term" value="P:proteolysis"/>
    <property type="evidence" value="ECO:0007669"/>
    <property type="project" value="UniProtKB-KW"/>
</dbReference>
<sequence>MKKKLTVIVLSTMMALSAIPVGAADGNSGSGPQTDLAAPRFIGEKWIAPQGASLEAKVWAYLNAKKGLLNLTGDAERSIRITDQATDAETGTQHVRLKQYIQGVPVFGTDQTLHFDKEGNVSSYLGSTVADNGQQSLTNVAPKISAEKAVAIANKDMEKRIGKLGAQQREQKAELNFYPVKGQNVLVYITEVNVLEPSPQRETYFIDAATGRIVNQYGMLDHATGTGVGVLGDTKTFTTTQSGTQYVLQDTTRGGGIVTYTAGNAQSLPGTLLRDADNVWTDPAAVDAHAYAGIVYDYFKNNFNRNSLDGNGMAIKSTVHYGSLYNNAFWNGAQIAYGDGDGSTFRAFSGDLDVIGHELTHGITEHSAGLVYQGESGALNESISDVFGNSIQGKNWLIGDDIYTPYTPGDALRSMENPTLFKQPDHYSNLYRGTSDNGGVHINSGIPNKAFYLLAQGGTHSGVSITGIGRNDAAKIIYKALTYYLTSTSNFTAMRQAAISSATDLFGANSAQVNSVKAAYAAVGIGSPPPVQDTQAPAAPANLVSTGKTSSSVTLSWNASTDNVGVTGYDVYRGTVLAASVTGTSATVSGLSPGTAYTFTVKAKDAAGNVSPASSAVTVTTSSSTNPTDTQPPTAPGNLVSTGQTSSSASLSWSASTDNTGVAGYDVYNGSTLAATVTGTSATVSNLQGGTSYTFTVKARDAAGNVSPASNAVTVVTDPGTGAAAWAAYTNYPINALVTYQGKTYRAIQAHTAMPGWEPANVPALWAVVS</sequence>
<dbReference type="FunFam" id="2.60.40.10:FF:001114">
    <property type="entry name" value="Chitinase A1"/>
    <property type="match status" value="1"/>
</dbReference>
<evidence type="ECO:0000256" key="6">
    <source>
        <dbReference type="ARBA" id="ARBA00022723"/>
    </source>
</evidence>
<evidence type="ECO:0000256" key="7">
    <source>
        <dbReference type="ARBA" id="ARBA00022729"/>
    </source>
</evidence>
<evidence type="ECO:0000256" key="8">
    <source>
        <dbReference type="ARBA" id="ARBA00022801"/>
    </source>
</evidence>
<evidence type="ECO:0000256" key="14">
    <source>
        <dbReference type="ARBA" id="ARBA00023326"/>
    </source>
</evidence>
<dbReference type="FunFam" id="1.10.390.10:FF:000012">
    <property type="entry name" value="Thermolysin"/>
    <property type="match status" value="1"/>
</dbReference>
<dbReference type="InterPro" id="IPR036573">
    <property type="entry name" value="CBM_sf_5/12"/>
</dbReference>
<dbReference type="Gene3D" id="3.10.450.40">
    <property type="match status" value="1"/>
</dbReference>
<dbReference type="AlphaFoldDB" id="A0A7X3K206"/>
<protein>
    <submittedName>
        <fullName evidence="19">Bacillolysin</fullName>
    </submittedName>
</protein>
<dbReference type="PANTHER" id="PTHR33794">
    <property type="entry name" value="BACILLOLYSIN"/>
    <property type="match status" value="1"/>
</dbReference>
<dbReference type="SMART" id="SM00495">
    <property type="entry name" value="ChtBD3"/>
    <property type="match status" value="1"/>
</dbReference>
<keyword evidence="5" id="KW-0645">Protease</keyword>
<dbReference type="GO" id="GO:0004222">
    <property type="term" value="F:metalloendopeptidase activity"/>
    <property type="evidence" value="ECO:0007669"/>
    <property type="project" value="InterPro"/>
</dbReference>
<comment type="caution">
    <text evidence="19">The sequence shown here is derived from an EMBL/GenBank/DDBJ whole genome shotgun (WGS) entry which is preliminary data.</text>
</comment>
<dbReference type="Pfam" id="PF07504">
    <property type="entry name" value="FTP"/>
    <property type="match status" value="1"/>
</dbReference>
<accession>A0A7X3K206</accession>
<dbReference type="InterPro" id="IPR050728">
    <property type="entry name" value="Zinc_Metalloprotease_M4"/>
</dbReference>
<keyword evidence="20" id="KW-1185">Reference proteome</keyword>
<dbReference type="Pfam" id="PF02839">
    <property type="entry name" value="CBM_5_12"/>
    <property type="match status" value="1"/>
</dbReference>
<dbReference type="PANTHER" id="PTHR33794:SF3">
    <property type="entry name" value="NEUTRAL PROTEASE B"/>
    <property type="match status" value="1"/>
</dbReference>
<feature type="domain" description="Fibronectin type-III" evidence="18">
    <location>
        <begin position="539"/>
        <end position="624"/>
    </location>
</feature>
<dbReference type="InterPro" id="IPR011096">
    <property type="entry name" value="FTP_domain"/>
</dbReference>
<dbReference type="InterPro" id="IPR003961">
    <property type="entry name" value="FN3_dom"/>
</dbReference>
<dbReference type="Gene3D" id="2.60.40.10">
    <property type="entry name" value="Immunoglobulins"/>
    <property type="match status" value="2"/>
</dbReference>
<evidence type="ECO:0000256" key="3">
    <source>
        <dbReference type="ARBA" id="ARBA00009388"/>
    </source>
</evidence>
<dbReference type="Pfam" id="PF02868">
    <property type="entry name" value="Peptidase_M4_C"/>
    <property type="match status" value="1"/>
</dbReference>
<name>A0A7X3K206_9BACL</name>
<evidence type="ECO:0000256" key="15">
    <source>
        <dbReference type="PIRSR" id="PIRSR623612-1"/>
    </source>
</evidence>
<evidence type="ECO:0000256" key="9">
    <source>
        <dbReference type="ARBA" id="ARBA00022833"/>
    </source>
</evidence>
<gene>
    <name evidence="19" type="ORF">EDM21_24210</name>
</gene>
<reference evidence="19 20" key="1">
    <citation type="journal article" date="2019" name="Microorganisms">
        <title>Paenibacillus lutrae sp. nov., A Chitinolytic Species Isolated from A River Otter in Castril Natural Park, Granada, Spain.</title>
        <authorList>
            <person name="Rodriguez M."/>
            <person name="Reina J.C."/>
            <person name="Bejar V."/>
            <person name="Llamas I."/>
        </authorList>
    </citation>
    <scope>NUCLEOTIDE SEQUENCE [LARGE SCALE GENOMIC DNA]</scope>
    <source>
        <strain evidence="19 20">N10</strain>
    </source>
</reference>
<dbReference type="GO" id="GO:0004553">
    <property type="term" value="F:hydrolase activity, hydrolyzing O-glycosyl compounds"/>
    <property type="evidence" value="ECO:0007669"/>
    <property type="project" value="InterPro"/>
</dbReference>
<dbReference type="InterPro" id="IPR036116">
    <property type="entry name" value="FN3_sf"/>
</dbReference>
<dbReference type="Gene3D" id="3.10.450.490">
    <property type="match status" value="1"/>
</dbReference>
<keyword evidence="11" id="KW-0482">Metalloprotease</keyword>
<dbReference type="InterPro" id="IPR025711">
    <property type="entry name" value="PepSY"/>
</dbReference>
<dbReference type="EMBL" id="RHLK01000029">
    <property type="protein sequence ID" value="MVP02575.1"/>
    <property type="molecule type" value="Genomic_DNA"/>
</dbReference>
<dbReference type="PROSITE" id="PS50853">
    <property type="entry name" value="FN3"/>
    <property type="match status" value="2"/>
</dbReference>
<comment type="similarity">
    <text evidence="3">Belongs to the peptidase M4 family.</text>
</comment>
<keyword evidence="12" id="KW-0119">Carbohydrate metabolism</keyword>
<dbReference type="Proteomes" id="UP000490800">
    <property type="component" value="Unassembled WGS sequence"/>
</dbReference>
<evidence type="ECO:0000313" key="20">
    <source>
        <dbReference type="Proteomes" id="UP000490800"/>
    </source>
</evidence>
<evidence type="ECO:0000256" key="11">
    <source>
        <dbReference type="ARBA" id="ARBA00023049"/>
    </source>
</evidence>
<keyword evidence="4" id="KW-0964">Secreted</keyword>
<organism evidence="19 20">
    <name type="scientific">Paenibacillus lutrae</name>
    <dbReference type="NCBI Taxonomy" id="2078573"/>
    <lineage>
        <taxon>Bacteria</taxon>
        <taxon>Bacillati</taxon>
        <taxon>Bacillota</taxon>
        <taxon>Bacilli</taxon>
        <taxon>Bacillales</taxon>
        <taxon>Paenibacillaceae</taxon>
        <taxon>Paenibacillus</taxon>
    </lineage>
</organism>
<evidence type="ECO:0000256" key="17">
    <source>
        <dbReference type="SAM" id="SignalP"/>
    </source>
</evidence>